<accession>A0ABZ2EK48</accession>
<proteinExistence type="predicted"/>
<evidence type="ECO:0000313" key="2">
    <source>
        <dbReference type="Proteomes" id="UP001321305"/>
    </source>
</evidence>
<organism evidence="1 2">
    <name type="scientific">Mycovorax composti</name>
    <dbReference type="NCBI Taxonomy" id="2962693"/>
    <lineage>
        <taxon>Bacteria</taxon>
        <taxon>Pseudomonadati</taxon>
        <taxon>Bacteroidota</taxon>
        <taxon>Chitinophagia</taxon>
        <taxon>Chitinophagales</taxon>
        <taxon>Chitinophagaceae</taxon>
        <taxon>Mycovorax</taxon>
    </lineage>
</organism>
<keyword evidence="2" id="KW-1185">Reference proteome</keyword>
<sequence>MLFIADNQKVLKTGMKYPVPPKSESSGKMIYLNTDKS</sequence>
<dbReference type="Proteomes" id="UP001321305">
    <property type="component" value="Chromosome"/>
</dbReference>
<gene>
    <name evidence="1" type="ORF">PIECOFPK_01593</name>
</gene>
<evidence type="ECO:0000313" key="1">
    <source>
        <dbReference type="EMBL" id="WWC83864.1"/>
    </source>
</evidence>
<name>A0ABZ2EK48_9BACT</name>
<reference evidence="2" key="1">
    <citation type="submission" date="2024-01" db="EMBL/GenBank/DDBJ databases">
        <title>Mycovorax composti gen. nov. sp. nov., a member of the family Chitinophagaceae isolated from button mushroom compost.</title>
        <authorList>
            <person name="Thai M."/>
            <person name="Bell T.L."/>
            <person name="Kertesz M.A."/>
        </authorList>
    </citation>
    <scope>NUCLEOTIDE SEQUENCE [LARGE SCALE GENOMIC DNA]</scope>
    <source>
        <strain evidence="2">C216</strain>
    </source>
</reference>
<dbReference type="EMBL" id="CP144143">
    <property type="protein sequence ID" value="WWC83864.1"/>
    <property type="molecule type" value="Genomic_DNA"/>
</dbReference>
<protein>
    <submittedName>
        <fullName evidence="1">Uncharacterized protein</fullName>
    </submittedName>
</protein>